<feature type="domain" description="Ataxin-10" evidence="6">
    <location>
        <begin position="309"/>
        <end position="400"/>
    </location>
</feature>
<comment type="similarity">
    <text evidence="1">Belongs to the ataxin-10 family.</text>
</comment>
<keyword evidence="8" id="KW-1185">Reference proteome</keyword>
<dbReference type="Proteomes" id="UP001307889">
    <property type="component" value="Chromosome 1"/>
</dbReference>
<evidence type="ECO:0000256" key="1">
    <source>
        <dbReference type="ARBA" id="ARBA00008384"/>
    </source>
</evidence>
<evidence type="ECO:0000256" key="5">
    <source>
        <dbReference type="ARBA" id="ARBA00045173"/>
    </source>
</evidence>
<proteinExistence type="inferred from homology"/>
<reference evidence="7 8" key="1">
    <citation type="submission" date="2023-09" db="EMBL/GenBank/DDBJ databases">
        <title>Nesidiocoris tenuis whole genome shotgun sequence.</title>
        <authorList>
            <person name="Shibata T."/>
            <person name="Shimoda M."/>
            <person name="Kobayashi T."/>
            <person name="Uehara T."/>
        </authorList>
    </citation>
    <scope>NUCLEOTIDE SEQUENCE [LARGE SCALE GENOMIC DNA]</scope>
    <source>
        <strain evidence="7 8">Japan</strain>
    </source>
</reference>
<name>A0ABN7ACT1_9HEMI</name>
<dbReference type="Pfam" id="PF09759">
    <property type="entry name" value="Atx10homo_assoc"/>
    <property type="match status" value="1"/>
</dbReference>
<evidence type="ECO:0000256" key="3">
    <source>
        <dbReference type="ARBA" id="ARBA00022618"/>
    </source>
</evidence>
<accession>A0ABN7ACT1</accession>
<keyword evidence="4" id="KW-0131">Cell cycle</keyword>
<dbReference type="EMBL" id="AP028909">
    <property type="protein sequence ID" value="BES88636.1"/>
    <property type="molecule type" value="Genomic_DNA"/>
</dbReference>
<keyword evidence="3" id="KW-0132">Cell division</keyword>
<dbReference type="PANTHER" id="PTHR13255:SF0">
    <property type="entry name" value="ATAXIN-10"/>
    <property type="match status" value="1"/>
</dbReference>
<comment type="function">
    <text evidence="5">May play a role in the regulation of cytokinesis. May play a role in signaling by stimulating protein glycosylation. Induces neuritogenesis by activating the Ras-MAP kinase pathway and is necessary for the survival of cerebellar neurons. Does not appear to play a major role in ciliogenesis.</text>
</comment>
<sequence length="413" mass="45949">METVSNLDPVLSRALSIDGQVDYEELTRLLRELRRATATGDELLRCFALVHVSLVKNLVAFADKIVTTTPSDPQSIVAFQIAVQCMVNLMSNSKTGKEMFANEHAATITRWLRSVDDDKSINYVSAALLNIDHVHGLDDVLTIPEFACSLVEAGIRGAEFAILLLQNILETKRFLQLYTIVKEEKKPFLLQLLADSIGRLPIVFLEEIHIIANEFKKICDNMMSSIPSVSPLVASQLALFLEILGSASCKNGYSECLQEDAALVVSSSFLLRGIHECIAQKSDRESQKEAFESVKGDNKEIKSRPFYGVKGDLIRLLGNLAFAHKPNQDRIRESGVIPIILDSCKLDGENPFIKEWSILAIRNLCEKNSENQNVIRLMDLKGMDPTVLHEFGFTMTEENGSQIGIAPIQKLSK</sequence>
<evidence type="ECO:0000313" key="7">
    <source>
        <dbReference type="EMBL" id="BES88636.1"/>
    </source>
</evidence>
<evidence type="ECO:0000256" key="4">
    <source>
        <dbReference type="ARBA" id="ARBA00023306"/>
    </source>
</evidence>
<evidence type="ECO:0000259" key="6">
    <source>
        <dbReference type="Pfam" id="PF09759"/>
    </source>
</evidence>
<evidence type="ECO:0000256" key="2">
    <source>
        <dbReference type="ARBA" id="ARBA00018804"/>
    </source>
</evidence>
<dbReference type="PANTHER" id="PTHR13255">
    <property type="entry name" value="ATAXIN-10"/>
    <property type="match status" value="1"/>
</dbReference>
<dbReference type="InterPro" id="IPR019156">
    <property type="entry name" value="Ataxin-10_domain"/>
</dbReference>
<gene>
    <name evidence="7" type="ORF">NTJ_01442</name>
</gene>
<dbReference type="SUPFAM" id="SSF48371">
    <property type="entry name" value="ARM repeat"/>
    <property type="match status" value="1"/>
</dbReference>
<dbReference type="InterPro" id="IPR011989">
    <property type="entry name" value="ARM-like"/>
</dbReference>
<dbReference type="InterPro" id="IPR016024">
    <property type="entry name" value="ARM-type_fold"/>
</dbReference>
<dbReference type="Gene3D" id="1.25.10.10">
    <property type="entry name" value="Leucine-rich Repeat Variant"/>
    <property type="match status" value="1"/>
</dbReference>
<organism evidence="7 8">
    <name type="scientific">Nesidiocoris tenuis</name>
    <dbReference type="NCBI Taxonomy" id="355587"/>
    <lineage>
        <taxon>Eukaryota</taxon>
        <taxon>Metazoa</taxon>
        <taxon>Ecdysozoa</taxon>
        <taxon>Arthropoda</taxon>
        <taxon>Hexapoda</taxon>
        <taxon>Insecta</taxon>
        <taxon>Pterygota</taxon>
        <taxon>Neoptera</taxon>
        <taxon>Paraneoptera</taxon>
        <taxon>Hemiptera</taxon>
        <taxon>Heteroptera</taxon>
        <taxon>Panheteroptera</taxon>
        <taxon>Cimicomorpha</taxon>
        <taxon>Miridae</taxon>
        <taxon>Dicyphina</taxon>
        <taxon>Nesidiocoris</taxon>
    </lineage>
</organism>
<evidence type="ECO:0000313" key="8">
    <source>
        <dbReference type="Proteomes" id="UP001307889"/>
    </source>
</evidence>
<dbReference type="InterPro" id="IPR051374">
    <property type="entry name" value="Ataxin-10/CTR86_families"/>
</dbReference>
<protein>
    <recommendedName>
        <fullName evidence="2">Ataxin-10</fullName>
    </recommendedName>
</protein>